<gene>
    <name evidence="1" type="ordered locus">STHERM_c19170</name>
</gene>
<evidence type="ECO:0000313" key="2">
    <source>
        <dbReference type="Proteomes" id="UP000001296"/>
    </source>
</evidence>
<name>E0RQ00_WINT6</name>
<organism evidence="1 2">
    <name type="scientific">Winmispira thermophila (strain ATCC 49972 / DSM 6192 / RI 19.B1)</name>
    <name type="common">Spirochaeta thermophila</name>
    <dbReference type="NCBI Taxonomy" id="665571"/>
    <lineage>
        <taxon>Bacteria</taxon>
        <taxon>Pseudomonadati</taxon>
        <taxon>Spirochaetota</taxon>
        <taxon>Spirochaetia</taxon>
        <taxon>Winmispirales</taxon>
        <taxon>Winmispiraceae</taxon>
        <taxon>Winmispira</taxon>
    </lineage>
</organism>
<accession>E0RQ00</accession>
<protein>
    <submittedName>
        <fullName evidence="1">Uncharacterized protein</fullName>
    </submittedName>
</protein>
<reference key="1">
    <citation type="submission" date="2009-08" db="EMBL/GenBank/DDBJ databases">
        <title>The genome sequence of Spirochaeta thermophila DSM6192.</title>
        <authorList>
            <person name="Angelov A."/>
            <person name="Mientus M."/>
            <person name="Wittenberg S."/>
            <person name="Lehmann R."/>
            <person name="Liesegang H."/>
            <person name="Daniel R."/>
            <person name="Liebl W."/>
        </authorList>
    </citation>
    <scope>NUCLEOTIDE SEQUENCE</scope>
    <source>
        <strain>DSM 6192</strain>
    </source>
</reference>
<dbReference type="PaxDb" id="665571-STHERM_c19170"/>
<proteinExistence type="predicted"/>
<dbReference type="EMBL" id="CP001698">
    <property type="protein sequence ID" value="ADN02852.1"/>
    <property type="molecule type" value="Genomic_DNA"/>
</dbReference>
<evidence type="ECO:0000313" key="1">
    <source>
        <dbReference type="EMBL" id="ADN02852.1"/>
    </source>
</evidence>
<sequence length="123" mass="13920">MRKGLAVLLQLLLKAHSLGHIVGLDHRGHPPRTLLLADPVRLLHDLEELVELALHRGLHGPHHVPHPRGPDVLDHPVHHPVEPILFHHGEYLKTHMCVRHRHPNITCFVGFSPEGRTWTVSVV</sequence>
<dbReference type="Proteomes" id="UP000001296">
    <property type="component" value="Chromosome"/>
</dbReference>
<dbReference type="HOGENOM" id="CLU_2013838_0_0_12"/>
<dbReference type="AlphaFoldDB" id="E0RQ00"/>
<dbReference type="KEGG" id="sta:STHERM_c19170"/>
<reference evidence="1 2" key="2">
    <citation type="journal article" date="2010" name="J. Bacteriol.">
        <title>Genome sequence of the polysaccharide-degrading, thermophilic anaerobe Spirochaeta thermophila DSM 6192.</title>
        <authorList>
            <person name="Angelov A."/>
            <person name="Liebl S."/>
            <person name="Ballschmiter M."/>
            <person name="Bomeke M."/>
            <person name="Lehmann R."/>
            <person name="Liesegang H."/>
            <person name="Daniel R."/>
            <person name="Liebl W."/>
        </authorList>
    </citation>
    <scope>NUCLEOTIDE SEQUENCE [LARGE SCALE GENOMIC DNA]</scope>
    <source>
        <strain evidence="2">ATCC 49972 / DSM 6192 / RI 19.B1</strain>
    </source>
</reference>